<dbReference type="Proteomes" id="UP000230859">
    <property type="component" value="Unassembled WGS sequence"/>
</dbReference>
<sequence>MSSDAWWNALKYHINRWRFGLAKGIRRMLKIFTPRFIQKFLARAFIERDLALGIETVGPLLNRTPDLDHLTFDIPVTHDLCFEHLVGLHASNNLNSGVSDLTIRMAAYLFDTLRRLKATKVIEIGRYKGGTTFLMAAAMGKKGTVWSIDIGEKESRLHKENKRPFDVQLTEKCRQFGFQVHVLVGDSRTVECETGTVDLVIIDGEHTYDAVKSDFERFGKRVRVGGAVFFDDCSGEGTFADAPAYMKPLIREIEAAGQFKLVKTVDRLGHFERIAK</sequence>
<gene>
    <name evidence="1" type="ORF">COV74_03215</name>
</gene>
<evidence type="ECO:0008006" key="3">
    <source>
        <dbReference type="Google" id="ProtNLM"/>
    </source>
</evidence>
<dbReference type="EMBL" id="PCVY01000028">
    <property type="protein sequence ID" value="PIQ86855.1"/>
    <property type="molecule type" value="Genomic_DNA"/>
</dbReference>
<reference evidence="1 2" key="1">
    <citation type="submission" date="2017-09" db="EMBL/GenBank/DDBJ databases">
        <title>Depth-based differentiation of microbial function through sediment-hosted aquifers and enrichment of novel symbionts in the deep terrestrial subsurface.</title>
        <authorList>
            <person name="Probst A.J."/>
            <person name="Ladd B."/>
            <person name="Jarett J.K."/>
            <person name="Geller-Mcgrath D.E."/>
            <person name="Sieber C.M."/>
            <person name="Emerson J.B."/>
            <person name="Anantharaman K."/>
            <person name="Thomas B.C."/>
            <person name="Malmstrom R."/>
            <person name="Stieglmeier M."/>
            <person name="Klingl A."/>
            <person name="Woyke T."/>
            <person name="Ryan C.M."/>
            <person name="Banfield J.F."/>
        </authorList>
    </citation>
    <scope>NUCLEOTIDE SEQUENCE [LARGE SCALE GENOMIC DNA]</scope>
    <source>
        <strain evidence="1">CG11_big_fil_rev_8_21_14_0_20_45_26</strain>
    </source>
</reference>
<protein>
    <recommendedName>
        <fullName evidence="3">Methyltransferase</fullName>
    </recommendedName>
</protein>
<name>A0A2H0LTN2_9BACT</name>
<dbReference type="InterPro" id="IPR029063">
    <property type="entry name" value="SAM-dependent_MTases_sf"/>
</dbReference>
<dbReference type="Pfam" id="PF13578">
    <property type="entry name" value="Methyltransf_24"/>
    <property type="match status" value="1"/>
</dbReference>
<proteinExistence type="predicted"/>
<evidence type="ECO:0000313" key="1">
    <source>
        <dbReference type="EMBL" id="PIQ86855.1"/>
    </source>
</evidence>
<dbReference type="SUPFAM" id="SSF53335">
    <property type="entry name" value="S-adenosyl-L-methionine-dependent methyltransferases"/>
    <property type="match status" value="1"/>
</dbReference>
<organism evidence="1 2">
    <name type="scientific">Candidatus Abzuiibacterium crystallinum</name>
    <dbReference type="NCBI Taxonomy" id="1974748"/>
    <lineage>
        <taxon>Bacteria</taxon>
        <taxon>Pseudomonadati</taxon>
        <taxon>Candidatus Omnitrophota</taxon>
        <taxon>Candidatus Abzuiibacterium</taxon>
    </lineage>
</organism>
<comment type="caution">
    <text evidence="1">The sequence shown here is derived from an EMBL/GenBank/DDBJ whole genome shotgun (WGS) entry which is preliminary data.</text>
</comment>
<evidence type="ECO:0000313" key="2">
    <source>
        <dbReference type="Proteomes" id="UP000230859"/>
    </source>
</evidence>
<dbReference type="AlphaFoldDB" id="A0A2H0LTN2"/>
<dbReference type="Gene3D" id="3.40.50.150">
    <property type="entry name" value="Vaccinia Virus protein VP39"/>
    <property type="match status" value="1"/>
</dbReference>
<dbReference type="CDD" id="cd02440">
    <property type="entry name" value="AdoMet_MTases"/>
    <property type="match status" value="1"/>
</dbReference>
<accession>A0A2H0LTN2</accession>